<keyword evidence="3" id="KW-1185">Reference proteome</keyword>
<sequence length="96" mass="10544">MNYPNDAPDDPAFPAAQVTEFVNPQDAHVLGWNSYRIDVQGDVISVVLNGAPTAQYTNTDPNRGRFAAAEPTFVGLQSYSNHSFTTAFRNIRITVL</sequence>
<proteinExistence type="predicted"/>
<evidence type="ECO:0000313" key="2">
    <source>
        <dbReference type="EMBL" id="CAB3789732.1"/>
    </source>
</evidence>
<dbReference type="EMBL" id="CADIKK010000012">
    <property type="protein sequence ID" value="CAB3789732.1"/>
    <property type="molecule type" value="Genomic_DNA"/>
</dbReference>
<evidence type="ECO:0000259" key="1">
    <source>
        <dbReference type="Pfam" id="PF06439"/>
    </source>
</evidence>
<accession>A0A6S7B6L8</accession>
<dbReference type="GO" id="GO:0016787">
    <property type="term" value="F:hydrolase activity"/>
    <property type="evidence" value="ECO:0007669"/>
    <property type="project" value="InterPro"/>
</dbReference>
<feature type="domain" description="3-keto-alpha-glucoside-1,2-lyase/3-keto-2-hydroxy-glucal hydratase" evidence="1">
    <location>
        <begin position="25"/>
        <end position="94"/>
    </location>
</feature>
<evidence type="ECO:0000313" key="3">
    <source>
        <dbReference type="Proteomes" id="UP000494365"/>
    </source>
</evidence>
<dbReference type="AlphaFoldDB" id="A0A6S7B6L8"/>
<dbReference type="InterPro" id="IPR010496">
    <property type="entry name" value="AL/BT2_dom"/>
</dbReference>
<dbReference type="Gene3D" id="2.60.120.560">
    <property type="entry name" value="Exo-inulinase, domain 1"/>
    <property type="match status" value="1"/>
</dbReference>
<protein>
    <recommendedName>
        <fullName evidence="1">3-keto-alpha-glucoside-1,2-lyase/3-keto-2-hydroxy-glucal hydratase domain-containing protein</fullName>
    </recommendedName>
</protein>
<reference evidence="2 3" key="1">
    <citation type="submission" date="2020-04" db="EMBL/GenBank/DDBJ databases">
        <authorList>
            <person name="De Canck E."/>
        </authorList>
    </citation>
    <scope>NUCLEOTIDE SEQUENCE [LARGE SCALE GENOMIC DNA]</scope>
    <source>
        <strain evidence="2 3">LMG 28614</strain>
    </source>
</reference>
<dbReference type="Proteomes" id="UP000494365">
    <property type="component" value="Unassembled WGS sequence"/>
</dbReference>
<gene>
    <name evidence="2" type="ORF">LMG28614_02981</name>
</gene>
<dbReference type="Pfam" id="PF06439">
    <property type="entry name" value="3keto-disac_hyd"/>
    <property type="match status" value="1"/>
</dbReference>
<organism evidence="2 3">
    <name type="scientific">Paraburkholderia ultramafica</name>
    <dbReference type="NCBI Taxonomy" id="1544867"/>
    <lineage>
        <taxon>Bacteria</taxon>
        <taxon>Pseudomonadati</taxon>
        <taxon>Pseudomonadota</taxon>
        <taxon>Betaproteobacteria</taxon>
        <taxon>Burkholderiales</taxon>
        <taxon>Burkholderiaceae</taxon>
        <taxon>Paraburkholderia</taxon>
    </lineage>
</organism>
<name>A0A6S7B6L8_9BURK</name>